<dbReference type="EMBL" id="BGZK01000768">
    <property type="protein sequence ID" value="GBP59697.1"/>
    <property type="molecule type" value="Genomic_DNA"/>
</dbReference>
<dbReference type="Proteomes" id="UP000299102">
    <property type="component" value="Unassembled WGS sequence"/>
</dbReference>
<keyword evidence="3" id="KW-1185">Reference proteome</keyword>
<accession>A0A4C1XBL0</accession>
<gene>
    <name evidence="2" type="ORF">EVAR_48665_1</name>
</gene>
<name>A0A4C1XBL0_EUMVA</name>
<feature type="compositionally biased region" description="Basic residues" evidence="1">
    <location>
        <begin position="88"/>
        <end position="100"/>
    </location>
</feature>
<dbReference type="AlphaFoldDB" id="A0A4C1XBL0"/>
<comment type="caution">
    <text evidence="2">The sequence shown here is derived from an EMBL/GenBank/DDBJ whole genome shotgun (WGS) entry which is preliminary data.</text>
</comment>
<evidence type="ECO:0000313" key="2">
    <source>
        <dbReference type="EMBL" id="GBP59697.1"/>
    </source>
</evidence>
<sequence>MLQRWRIQTWPQHVPNKITTKPCVRALHTPKNDPLYKRSAIGALVCHNVPDTPLVLYLRNRKKGRRGPGMTDRGCEIKSSASAAAPPRARRAFKGSPRRIFHSDGFT</sequence>
<feature type="region of interest" description="Disordered" evidence="1">
    <location>
        <begin position="63"/>
        <end position="107"/>
    </location>
</feature>
<protein>
    <submittedName>
        <fullName evidence="2">Uncharacterized protein</fullName>
    </submittedName>
</protein>
<evidence type="ECO:0000256" key="1">
    <source>
        <dbReference type="SAM" id="MobiDB-lite"/>
    </source>
</evidence>
<proteinExistence type="predicted"/>
<reference evidence="2 3" key="1">
    <citation type="journal article" date="2019" name="Commun. Biol.">
        <title>The bagworm genome reveals a unique fibroin gene that provides high tensile strength.</title>
        <authorList>
            <person name="Kono N."/>
            <person name="Nakamura H."/>
            <person name="Ohtoshi R."/>
            <person name="Tomita M."/>
            <person name="Numata K."/>
            <person name="Arakawa K."/>
        </authorList>
    </citation>
    <scope>NUCLEOTIDE SEQUENCE [LARGE SCALE GENOMIC DNA]</scope>
</reference>
<evidence type="ECO:0000313" key="3">
    <source>
        <dbReference type="Proteomes" id="UP000299102"/>
    </source>
</evidence>
<organism evidence="2 3">
    <name type="scientific">Eumeta variegata</name>
    <name type="common">Bagworm moth</name>
    <name type="synonym">Eumeta japonica</name>
    <dbReference type="NCBI Taxonomy" id="151549"/>
    <lineage>
        <taxon>Eukaryota</taxon>
        <taxon>Metazoa</taxon>
        <taxon>Ecdysozoa</taxon>
        <taxon>Arthropoda</taxon>
        <taxon>Hexapoda</taxon>
        <taxon>Insecta</taxon>
        <taxon>Pterygota</taxon>
        <taxon>Neoptera</taxon>
        <taxon>Endopterygota</taxon>
        <taxon>Lepidoptera</taxon>
        <taxon>Glossata</taxon>
        <taxon>Ditrysia</taxon>
        <taxon>Tineoidea</taxon>
        <taxon>Psychidae</taxon>
        <taxon>Oiketicinae</taxon>
        <taxon>Eumeta</taxon>
    </lineage>
</organism>